<protein>
    <submittedName>
        <fullName evidence="9">Sugar ABC transporter permease</fullName>
    </submittedName>
</protein>
<keyword evidence="10" id="KW-1185">Reference proteome</keyword>
<reference evidence="9 10" key="1">
    <citation type="submission" date="2021-02" db="EMBL/GenBank/DDBJ databases">
        <authorList>
            <person name="Park J.-S."/>
        </authorList>
    </citation>
    <scope>NUCLEOTIDE SEQUENCE [LARGE SCALE GENOMIC DNA]</scope>
    <source>
        <strain evidence="9 10">188UL20-2</strain>
    </source>
</reference>
<dbReference type="Proteomes" id="UP000809621">
    <property type="component" value="Unassembled WGS sequence"/>
</dbReference>
<keyword evidence="3" id="KW-1003">Cell membrane</keyword>
<comment type="caution">
    <text evidence="9">The sequence shown here is derived from an EMBL/GenBank/DDBJ whole genome shotgun (WGS) entry which is preliminary data.</text>
</comment>
<evidence type="ECO:0000256" key="5">
    <source>
        <dbReference type="ARBA" id="ARBA00022989"/>
    </source>
</evidence>
<evidence type="ECO:0000256" key="3">
    <source>
        <dbReference type="ARBA" id="ARBA00022475"/>
    </source>
</evidence>
<feature type="transmembrane region" description="Helical" evidence="7">
    <location>
        <begin position="189"/>
        <end position="214"/>
    </location>
</feature>
<evidence type="ECO:0000256" key="2">
    <source>
        <dbReference type="ARBA" id="ARBA00022448"/>
    </source>
</evidence>
<dbReference type="PANTHER" id="PTHR30193">
    <property type="entry name" value="ABC TRANSPORTER PERMEASE PROTEIN"/>
    <property type="match status" value="1"/>
</dbReference>
<organism evidence="9 10">
    <name type="scientific">Vibrio ulleungensis</name>
    <dbReference type="NCBI Taxonomy" id="2807619"/>
    <lineage>
        <taxon>Bacteria</taxon>
        <taxon>Pseudomonadati</taxon>
        <taxon>Pseudomonadota</taxon>
        <taxon>Gammaproteobacteria</taxon>
        <taxon>Vibrionales</taxon>
        <taxon>Vibrionaceae</taxon>
        <taxon>Vibrio</taxon>
    </lineage>
</organism>
<comment type="subcellular location">
    <subcellularLocation>
        <location evidence="1 7">Cell membrane</location>
        <topology evidence="1 7">Multi-pass membrane protein</topology>
    </subcellularLocation>
</comment>
<sequence>MKHSDTAVPTSRYASQPAGNLTPDSKLARLRLWFYQRNQSGRLITLLIFLPPALMLFTLFVVIPLFEASVFSVFKWDGIGELNQYVGTQNYEKVLGHRIFHDALWNTLKIVIVSLLVQIPLALLLALAIYKRSMANTVFRLIFFMPYILAEVVAGLIWKFIYDGQYGLVNSITEAFGLDNYFVLGDKDWAFAAILLVIVWKYFGFHMMIFIAALQGISKDLLEAAKIDGANAVQTTWHIKIPLIRHAIILSLFFSILGALQLFDLIIPMTNGGPSHSSHSIVSYLYTFGISRMRIGFGSAIGVILFIGCVFFAFTYQNALMKDKDKL</sequence>
<evidence type="ECO:0000259" key="8">
    <source>
        <dbReference type="PROSITE" id="PS50928"/>
    </source>
</evidence>
<dbReference type="PROSITE" id="PS50928">
    <property type="entry name" value="ABC_TM1"/>
    <property type="match status" value="1"/>
</dbReference>
<proteinExistence type="inferred from homology"/>
<gene>
    <name evidence="9" type="ORF">JQC93_09330</name>
</gene>
<evidence type="ECO:0000313" key="9">
    <source>
        <dbReference type="EMBL" id="MBM7036608.1"/>
    </source>
</evidence>
<feature type="transmembrane region" description="Helical" evidence="7">
    <location>
        <begin position="247"/>
        <end position="267"/>
    </location>
</feature>
<feature type="transmembrane region" description="Helical" evidence="7">
    <location>
        <begin position="295"/>
        <end position="316"/>
    </location>
</feature>
<evidence type="ECO:0000256" key="6">
    <source>
        <dbReference type="ARBA" id="ARBA00023136"/>
    </source>
</evidence>
<dbReference type="RefSeq" id="WP_205158179.1">
    <property type="nucleotide sequence ID" value="NZ_JAFEUM010000003.1"/>
</dbReference>
<evidence type="ECO:0000256" key="1">
    <source>
        <dbReference type="ARBA" id="ARBA00004651"/>
    </source>
</evidence>
<dbReference type="Gene3D" id="1.10.3720.10">
    <property type="entry name" value="MetI-like"/>
    <property type="match status" value="1"/>
</dbReference>
<feature type="domain" description="ABC transmembrane type-1" evidence="8">
    <location>
        <begin position="104"/>
        <end position="316"/>
    </location>
</feature>
<feature type="transmembrane region" description="Helical" evidence="7">
    <location>
        <begin position="141"/>
        <end position="161"/>
    </location>
</feature>
<dbReference type="InterPro" id="IPR000515">
    <property type="entry name" value="MetI-like"/>
</dbReference>
<dbReference type="SUPFAM" id="SSF161098">
    <property type="entry name" value="MetI-like"/>
    <property type="match status" value="1"/>
</dbReference>
<feature type="transmembrane region" description="Helical" evidence="7">
    <location>
        <begin position="43"/>
        <end position="66"/>
    </location>
</feature>
<keyword evidence="4 7" id="KW-0812">Transmembrane</keyword>
<dbReference type="CDD" id="cd06261">
    <property type="entry name" value="TM_PBP2"/>
    <property type="match status" value="1"/>
</dbReference>
<dbReference type="EMBL" id="JAFEUM010000003">
    <property type="protein sequence ID" value="MBM7036608.1"/>
    <property type="molecule type" value="Genomic_DNA"/>
</dbReference>
<evidence type="ECO:0000256" key="4">
    <source>
        <dbReference type="ARBA" id="ARBA00022692"/>
    </source>
</evidence>
<dbReference type="InterPro" id="IPR035906">
    <property type="entry name" value="MetI-like_sf"/>
</dbReference>
<keyword evidence="2 7" id="KW-0813">Transport</keyword>
<feature type="transmembrane region" description="Helical" evidence="7">
    <location>
        <begin position="110"/>
        <end position="129"/>
    </location>
</feature>
<name>A0ABS2HK91_9VIBR</name>
<keyword evidence="5 7" id="KW-1133">Transmembrane helix</keyword>
<evidence type="ECO:0000313" key="10">
    <source>
        <dbReference type="Proteomes" id="UP000809621"/>
    </source>
</evidence>
<dbReference type="PANTHER" id="PTHR30193:SF41">
    <property type="entry name" value="DIACETYLCHITOBIOSE UPTAKE SYSTEM PERMEASE PROTEIN NGCF"/>
    <property type="match status" value="1"/>
</dbReference>
<accession>A0ABS2HK91</accession>
<comment type="similarity">
    <text evidence="7">Belongs to the binding-protein-dependent transport system permease family.</text>
</comment>
<dbReference type="Pfam" id="PF00528">
    <property type="entry name" value="BPD_transp_1"/>
    <property type="match status" value="1"/>
</dbReference>
<evidence type="ECO:0000256" key="7">
    <source>
        <dbReference type="RuleBase" id="RU363032"/>
    </source>
</evidence>
<dbReference type="InterPro" id="IPR051393">
    <property type="entry name" value="ABC_transporter_permease"/>
</dbReference>
<keyword evidence="6 7" id="KW-0472">Membrane</keyword>